<dbReference type="Pfam" id="PF01546">
    <property type="entry name" value="Peptidase_M20"/>
    <property type="match status" value="1"/>
</dbReference>
<evidence type="ECO:0000256" key="3">
    <source>
        <dbReference type="ARBA" id="ARBA00005130"/>
    </source>
</evidence>
<dbReference type="RefSeq" id="WP_216516431.1">
    <property type="nucleotide sequence ID" value="NZ_JAHLPM010000002.1"/>
</dbReference>
<comment type="pathway">
    <text evidence="3">Amino-acid biosynthesis; L-lysine biosynthesis via DAP pathway; LL-2,6-diaminopimelate from (S)-tetrahydrodipicolinate (succinylase route): step 3/3.</text>
</comment>
<evidence type="ECO:0000256" key="10">
    <source>
        <dbReference type="ARBA" id="ARBA00051301"/>
    </source>
</evidence>
<evidence type="ECO:0000313" key="12">
    <source>
        <dbReference type="EMBL" id="MBU5436868.1"/>
    </source>
</evidence>
<dbReference type="InterPro" id="IPR011650">
    <property type="entry name" value="Peptidase_M20_dimer"/>
</dbReference>
<dbReference type="InterPro" id="IPR002933">
    <property type="entry name" value="Peptidase_M20"/>
</dbReference>
<comment type="cofactor">
    <cofactor evidence="2">
        <name>Zn(2+)</name>
        <dbReference type="ChEBI" id="CHEBI:29105"/>
    </cofactor>
</comment>
<dbReference type="PROSITE" id="PS00758">
    <property type="entry name" value="ARGE_DAPE_CPG2_1"/>
    <property type="match status" value="1"/>
</dbReference>
<proteinExistence type="inferred from homology"/>
<sequence length="435" mass="48283">MDYKEKVVEWIDSNQLDIAKVLSEMVKIPSVNPFFEDNKDVIYEEKFQEFLANYLEEMGMNVELWEPNAKELAKYEGKAGYYEGRDFTNRPNLHGELKGTGGGKSILLFGHADVVKAGDEWQEDPFGGEIKDGRIYGRGTVDMKGGIAAMVMAVKAIKESGIKLRGDVYVGSVSDEEAGGMGTLAYVDKGYRADGCIVTEPTKLNIAPLCRGILWGKLTVLGRAGHIEMDQEDWRTGGAVDAIDKATLFLEHFKRLNKEWAITKKHPLLPIPCQINIAQFNAGEYPTSYASKAEIVFNAQYLPSEKDENGLGSNVKKEIEDLVMKVANTDPWLQENLPEIQWIVDADCGETDYGNPFVQTMEKAALSINNDITVEGLSCHSDMGWLIESGIPTVNFGPGEPRIAHQADEYVEISKLIEATKIIALTIINWCGIEE</sequence>
<evidence type="ECO:0000256" key="1">
    <source>
        <dbReference type="ARBA" id="ARBA00001941"/>
    </source>
</evidence>
<dbReference type="InterPro" id="IPR050072">
    <property type="entry name" value="Peptidase_M20A"/>
</dbReference>
<keyword evidence="8" id="KW-0862">Zinc</keyword>
<protein>
    <recommendedName>
        <fullName evidence="6">Probable succinyl-diaminopimelate desuccinylase</fullName>
        <ecNumber evidence="5">3.5.1.18</ecNumber>
    </recommendedName>
</protein>
<evidence type="ECO:0000256" key="6">
    <source>
        <dbReference type="ARBA" id="ARBA00016853"/>
    </source>
</evidence>
<comment type="catalytic activity">
    <reaction evidence="10">
        <text>N-succinyl-(2S,6S)-2,6-diaminopimelate + H2O = (2S,6S)-2,6-diaminopimelate + succinate</text>
        <dbReference type="Rhea" id="RHEA:22608"/>
        <dbReference type="ChEBI" id="CHEBI:15377"/>
        <dbReference type="ChEBI" id="CHEBI:30031"/>
        <dbReference type="ChEBI" id="CHEBI:57609"/>
        <dbReference type="ChEBI" id="CHEBI:58087"/>
        <dbReference type="EC" id="3.5.1.18"/>
    </reaction>
</comment>
<gene>
    <name evidence="12" type="ORF">KQI42_02540</name>
</gene>
<evidence type="ECO:0000256" key="2">
    <source>
        <dbReference type="ARBA" id="ARBA00001947"/>
    </source>
</evidence>
<comment type="similarity">
    <text evidence="4">Belongs to the peptidase M20A family.</text>
</comment>
<feature type="domain" description="Peptidase M20 dimerisation" evidence="11">
    <location>
        <begin position="211"/>
        <end position="308"/>
    </location>
</feature>
<dbReference type="InterPro" id="IPR010182">
    <property type="entry name" value="ArgE/DapE"/>
</dbReference>
<organism evidence="12 13">
    <name type="scientific">Tissierella simiarum</name>
    <dbReference type="NCBI Taxonomy" id="2841534"/>
    <lineage>
        <taxon>Bacteria</taxon>
        <taxon>Bacillati</taxon>
        <taxon>Bacillota</taxon>
        <taxon>Tissierellia</taxon>
        <taxon>Tissierellales</taxon>
        <taxon>Tissierellaceae</taxon>
        <taxon>Tissierella</taxon>
    </lineage>
</organism>
<keyword evidence="7" id="KW-0378">Hydrolase</keyword>
<evidence type="ECO:0000256" key="5">
    <source>
        <dbReference type="ARBA" id="ARBA00011921"/>
    </source>
</evidence>
<accession>A0ABS6E3P0</accession>
<keyword evidence="13" id="KW-1185">Reference proteome</keyword>
<dbReference type="EMBL" id="JAHLPM010000002">
    <property type="protein sequence ID" value="MBU5436868.1"/>
    <property type="molecule type" value="Genomic_DNA"/>
</dbReference>
<name>A0ABS6E3P0_9FIRM</name>
<evidence type="ECO:0000313" key="13">
    <source>
        <dbReference type="Proteomes" id="UP000749471"/>
    </source>
</evidence>
<dbReference type="NCBIfam" id="TIGR01910">
    <property type="entry name" value="DapE-ArgE"/>
    <property type="match status" value="1"/>
</dbReference>
<dbReference type="Pfam" id="PF07687">
    <property type="entry name" value="M20_dimer"/>
    <property type="match status" value="1"/>
</dbReference>
<evidence type="ECO:0000256" key="4">
    <source>
        <dbReference type="ARBA" id="ARBA00006247"/>
    </source>
</evidence>
<evidence type="ECO:0000256" key="7">
    <source>
        <dbReference type="ARBA" id="ARBA00022801"/>
    </source>
</evidence>
<comment type="cofactor">
    <cofactor evidence="1">
        <name>Co(2+)</name>
        <dbReference type="ChEBI" id="CHEBI:48828"/>
    </cofactor>
</comment>
<dbReference type="PANTHER" id="PTHR43808">
    <property type="entry name" value="ACETYLORNITHINE DEACETYLASE"/>
    <property type="match status" value="1"/>
</dbReference>
<dbReference type="PANTHER" id="PTHR43808:SF25">
    <property type="entry name" value="PEPTIDASE M20 DIMERISATION DOMAIN-CONTAINING PROTEIN"/>
    <property type="match status" value="1"/>
</dbReference>
<dbReference type="InterPro" id="IPR001261">
    <property type="entry name" value="ArgE/DapE_CS"/>
</dbReference>
<evidence type="ECO:0000256" key="9">
    <source>
        <dbReference type="ARBA" id="ARBA00023285"/>
    </source>
</evidence>
<keyword evidence="9" id="KW-0170">Cobalt</keyword>
<comment type="caution">
    <text evidence="12">The sequence shown here is derived from an EMBL/GenBank/DDBJ whole genome shotgun (WGS) entry which is preliminary data.</text>
</comment>
<evidence type="ECO:0000256" key="8">
    <source>
        <dbReference type="ARBA" id="ARBA00022833"/>
    </source>
</evidence>
<reference evidence="12 13" key="1">
    <citation type="submission" date="2021-06" db="EMBL/GenBank/DDBJ databases">
        <authorList>
            <person name="Sun Q."/>
            <person name="Li D."/>
        </authorList>
    </citation>
    <scope>NUCLEOTIDE SEQUENCE [LARGE SCALE GENOMIC DNA]</scope>
    <source>
        <strain evidence="12 13">MSJ-40</strain>
    </source>
</reference>
<dbReference type="EC" id="3.5.1.18" evidence="5"/>
<dbReference type="Proteomes" id="UP000749471">
    <property type="component" value="Unassembled WGS sequence"/>
</dbReference>
<evidence type="ECO:0000259" key="11">
    <source>
        <dbReference type="Pfam" id="PF07687"/>
    </source>
</evidence>